<dbReference type="AlphaFoldDB" id="A0A485LSY3"/>
<name>A0A485LSY3_9STRA</name>
<evidence type="ECO:0000313" key="3">
    <source>
        <dbReference type="EMBL" id="VFU01732.1"/>
    </source>
</evidence>
<sequence length="249" mass="26911">MSECESRRDLAAACHLFHQFGWDEYLLAHQHLSIRLPSSNEDEDSRSISFLINPPGLPLEYVTAADLDRVDATLLDSAVDTSYAHADSIDFHLQTHGRLACSPSARDVVRCVFQCQTIPGIAVAGLSCGILPLCQGSYFALEGGCVTWAVTNPNCPLDATHKVVLSPLHGLVTAGRTPAEAFHYMFYLTQACSMQVAASAAGRARLGVPSAHVDAIFASTMTPFQTKGMGHDLFHALLRRVPPHVLQLG</sequence>
<evidence type="ECO:0000259" key="1">
    <source>
        <dbReference type="SMART" id="SM01007"/>
    </source>
</evidence>
<dbReference type="SUPFAM" id="SSF53639">
    <property type="entry name" value="AraD/HMP-PK domain-like"/>
    <property type="match status" value="1"/>
</dbReference>
<dbReference type="GO" id="GO:0051015">
    <property type="term" value="F:actin filament binding"/>
    <property type="evidence" value="ECO:0007669"/>
    <property type="project" value="TreeGrafter"/>
</dbReference>
<protein>
    <submittedName>
        <fullName evidence="3">Aste57867_25101 protein</fullName>
    </submittedName>
</protein>
<reference evidence="3 4" key="1">
    <citation type="submission" date="2019-03" db="EMBL/GenBank/DDBJ databases">
        <authorList>
            <person name="Gaulin E."/>
            <person name="Dumas B."/>
        </authorList>
    </citation>
    <scope>NUCLEOTIDE SEQUENCE [LARGE SCALE GENOMIC DNA]</scope>
    <source>
        <strain evidence="3">CBS 568.67</strain>
    </source>
</reference>
<dbReference type="Pfam" id="PF00596">
    <property type="entry name" value="Aldolase_II"/>
    <property type="match status" value="1"/>
</dbReference>
<feature type="domain" description="Class II aldolase/adducin N-terminal" evidence="1">
    <location>
        <begin position="8"/>
        <end position="196"/>
    </location>
</feature>
<accession>A0A485LSY3</accession>
<dbReference type="OrthoDB" id="3238794at2759"/>
<dbReference type="PANTHER" id="PTHR10672">
    <property type="entry name" value="ADDUCIN"/>
    <property type="match status" value="1"/>
</dbReference>
<dbReference type="InterPro" id="IPR001303">
    <property type="entry name" value="Aldolase_II/adducin_N"/>
</dbReference>
<reference evidence="2" key="2">
    <citation type="submission" date="2019-06" db="EMBL/GenBank/DDBJ databases">
        <title>Genomics analysis of Aphanomyces spp. identifies a new class of oomycete effector associated with host adaptation.</title>
        <authorList>
            <person name="Gaulin E."/>
        </authorList>
    </citation>
    <scope>NUCLEOTIDE SEQUENCE</scope>
    <source>
        <strain evidence="2">CBS 578.67</strain>
    </source>
</reference>
<dbReference type="Gene3D" id="3.40.225.10">
    <property type="entry name" value="Class II aldolase/adducin N-terminal domain"/>
    <property type="match status" value="1"/>
</dbReference>
<dbReference type="EMBL" id="CAADRA010007509">
    <property type="protein sequence ID" value="VFU01732.1"/>
    <property type="molecule type" value="Genomic_DNA"/>
</dbReference>
<dbReference type="InterPro" id="IPR051017">
    <property type="entry name" value="Aldolase-II_Adducin_sf"/>
</dbReference>
<proteinExistence type="predicted"/>
<gene>
    <name evidence="3" type="primary">Aste57867_25101</name>
    <name evidence="2" type="ORF">As57867_025023</name>
    <name evidence="3" type="ORF">ASTE57867_25101</name>
</gene>
<dbReference type="GO" id="GO:0005856">
    <property type="term" value="C:cytoskeleton"/>
    <property type="evidence" value="ECO:0007669"/>
    <property type="project" value="TreeGrafter"/>
</dbReference>
<evidence type="ECO:0000313" key="4">
    <source>
        <dbReference type="Proteomes" id="UP000332933"/>
    </source>
</evidence>
<dbReference type="SMART" id="SM01007">
    <property type="entry name" value="Aldolase_II"/>
    <property type="match status" value="1"/>
</dbReference>
<dbReference type="PANTHER" id="PTHR10672:SF3">
    <property type="entry name" value="PROTEIN HU-LI TAI SHAO"/>
    <property type="match status" value="1"/>
</dbReference>
<organism evidence="3 4">
    <name type="scientific">Aphanomyces stellatus</name>
    <dbReference type="NCBI Taxonomy" id="120398"/>
    <lineage>
        <taxon>Eukaryota</taxon>
        <taxon>Sar</taxon>
        <taxon>Stramenopiles</taxon>
        <taxon>Oomycota</taxon>
        <taxon>Saprolegniomycetes</taxon>
        <taxon>Saprolegniales</taxon>
        <taxon>Verrucalvaceae</taxon>
        <taxon>Aphanomyces</taxon>
    </lineage>
</organism>
<dbReference type="InterPro" id="IPR036409">
    <property type="entry name" value="Aldolase_II/adducin_N_sf"/>
</dbReference>
<dbReference type="Proteomes" id="UP000332933">
    <property type="component" value="Unassembled WGS sequence"/>
</dbReference>
<keyword evidence="4" id="KW-1185">Reference proteome</keyword>
<evidence type="ECO:0000313" key="2">
    <source>
        <dbReference type="EMBL" id="KAF0682802.1"/>
    </source>
</evidence>
<dbReference type="EMBL" id="VJMH01007483">
    <property type="protein sequence ID" value="KAF0682802.1"/>
    <property type="molecule type" value="Genomic_DNA"/>
</dbReference>